<comment type="caution">
    <text evidence="2">The sequence shown here is derived from an EMBL/GenBank/DDBJ whole genome shotgun (WGS) entry which is preliminary data.</text>
</comment>
<feature type="compositionally biased region" description="Basic and acidic residues" evidence="1">
    <location>
        <begin position="19"/>
        <end position="47"/>
    </location>
</feature>
<evidence type="ECO:0000256" key="1">
    <source>
        <dbReference type="SAM" id="MobiDB-lite"/>
    </source>
</evidence>
<feature type="region of interest" description="Disordered" evidence="1">
    <location>
        <begin position="199"/>
        <end position="218"/>
    </location>
</feature>
<protein>
    <submittedName>
        <fullName evidence="2">Uncharacterized protein</fullName>
    </submittedName>
</protein>
<gene>
    <name evidence="2" type="ORF">MFIFM68171_09491</name>
</gene>
<name>A0ABQ0GNH5_9PEZI</name>
<accession>A0ABQ0GNH5</accession>
<evidence type="ECO:0000313" key="2">
    <source>
        <dbReference type="EMBL" id="GAB1319281.1"/>
    </source>
</evidence>
<reference evidence="2 3" key="1">
    <citation type="submission" date="2024-09" db="EMBL/GenBank/DDBJ databases">
        <title>Itraconazole resistance in Madurella fahalii resulting from another homologue of gene encoding cytochrome P450 14-alpha sterol demethylase (CYP51).</title>
        <authorList>
            <person name="Yoshioka I."/>
            <person name="Fahal A.H."/>
            <person name="Kaneko S."/>
            <person name="Yaguchi T."/>
        </authorList>
    </citation>
    <scope>NUCLEOTIDE SEQUENCE [LARGE SCALE GENOMIC DNA]</scope>
    <source>
        <strain evidence="2 3">IFM 68171</strain>
    </source>
</reference>
<sequence length="570" mass="60874">MEKPAPPEHASSKSSSSLHDNKCDQDYSDGDGHSGDRGSERIQEAPREALYSTPPPKFTTDPGDAGERHLAFEDQQRPTMSNISVHDSVCGDDDGADTTGNALSPVLAPRIFTASSISDIDLDVNLDLKTIASHNSTGASSTQTTHYFGDDERGDVKETVVRLELPDSGIDITSLVEQQQPPQGPPQTPQQANRLTPVKVPKADSSTAYPQQRSSFTSQSSQTIIPGLFTLYKESAVESDVGTVEVLSVPGVEMTEEGYAADADADTSDDAISFAGLKAGSSLDIAVPSSTTSICDSRARVAGADPVQPSEHAEVVPPDTAVIERPDPLASRTHCDMDEVDETHSKTDFEPPTDNGAGASWSRELQSDSSITTDKATAGMDQSGPEVKVDETEQAKPPSSSSGAPSWKKALLDPNEMTDAQLRKFFTARSNEPNLFASPYYEIDVWLGACSSSSSPSSSPRRTTEPELERNSESENIGSDSSDREACTDQGETAANPPAPVKMEDLSWPSVSAFSTSTKAHGHGAVAAEEPVSLGALDEVNRRWSYDAIVMEVLGRNDPGIMQRPRRGTW</sequence>
<dbReference type="GeneID" id="98180233"/>
<dbReference type="RefSeq" id="XP_070921011.1">
    <property type="nucleotide sequence ID" value="XM_071064910.1"/>
</dbReference>
<dbReference type="Proteomes" id="UP001628179">
    <property type="component" value="Unassembled WGS sequence"/>
</dbReference>
<evidence type="ECO:0000313" key="3">
    <source>
        <dbReference type="Proteomes" id="UP001628179"/>
    </source>
</evidence>
<feature type="compositionally biased region" description="Basic and acidic residues" evidence="1">
    <location>
        <begin position="322"/>
        <end position="349"/>
    </location>
</feature>
<feature type="compositionally biased region" description="Basic and acidic residues" evidence="1">
    <location>
        <begin position="65"/>
        <end position="76"/>
    </location>
</feature>
<feature type="region of interest" description="Disordered" evidence="1">
    <location>
        <begin position="1"/>
        <end position="101"/>
    </location>
</feature>
<feature type="compositionally biased region" description="Low complexity" evidence="1">
    <location>
        <begin position="451"/>
        <end position="460"/>
    </location>
</feature>
<feature type="compositionally biased region" description="Polar residues" evidence="1">
    <location>
        <begin position="363"/>
        <end position="375"/>
    </location>
</feature>
<feature type="compositionally biased region" description="Low complexity" evidence="1">
    <location>
        <begin position="395"/>
        <end position="409"/>
    </location>
</feature>
<feature type="compositionally biased region" description="Basic and acidic residues" evidence="1">
    <location>
        <begin position="462"/>
        <end position="473"/>
    </location>
</feature>
<feature type="region of interest" description="Disordered" evidence="1">
    <location>
        <begin position="451"/>
        <end position="504"/>
    </location>
</feature>
<dbReference type="EMBL" id="BAAFSV010000005">
    <property type="protein sequence ID" value="GAB1319281.1"/>
    <property type="molecule type" value="Genomic_DNA"/>
</dbReference>
<feature type="region of interest" description="Disordered" evidence="1">
    <location>
        <begin position="301"/>
        <end position="409"/>
    </location>
</feature>
<proteinExistence type="predicted"/>
<organism evidence="2 3">
    <name type="scientific">Madurella fahalii</name>
    <dbReference type="NCBI Taxonomy" id="1157608"/>
    <lineage>
        <taxon>Eukaryota</taxon>
        <taxon>Fungi</taxon>
        <taxon>Dikarya</taxon>
        <taxon>Ascomycota</taxon>
        <taxon>Pezizomycotina</taxon>
        <taxon>Sordariomycetes</taxon>
        <taxon>Sordariomycetidae</taxon>
        <taxon>Sordariales</taxon>
        <taxon>Sordariales incertae sedis</taxon>
        <taxon>Madurella</taxon>
    </lineage>
</organism>
<keyword evidence="3" id="KW-1185">Reference proteome</keyword>